<gene>
    <name evidence="2" type="ORF">TSAR_007777</name>
</gene>
<dbReference type="InterPro" id="IPR012337">
    <property type="entry name" value="RNaseH-like_sf"/>
</dbReference>
<dbReference type="OrthoDB" id="6408700at2759"/>
<keyword evidence="1" id="KW-0732">Signal</keyword>
<name>A0A232FKU1_9HYME</name>
<dbReference type="InterPro" id="IPR036397">
    <property type="entry name" value="RNaseH_sf"/>
</dbReference>
<sequence length="171" mass="20194">MSGVLPFRLSYLLVVIDVLTEYAWGKQLRDNMTKSVFSGLEQILQRNDSRQLYTFKRTWARNSLDAKVQNLLKKRNIIYRAVRDPDDKAAVAEHFIRTLKERIWCYFTHLNTRRYIDVLDGIVDTRSQPPVYTFKDLEGEKIDGYFYEQKLSRVCKDLSGDVLEVLVFTSW</sequence>
<dbReference type="EMBL" id="NNAY01000076">
    <property type="protein sequence ID" value="OXU31203.1"/>
    <property type="molecule type" value="Genomic_DNA"/>
</dbReference>
<reference evidence="2 3" key="1">
    <citation type="journal article" date="2017" name="Curr. Biol.">
        <title>The Evolution of Venom by Co-option of Single-Copy Genes.</title>
        <authorList>
            <person name="Martinson E.O."/>
            <person name="Mrinalini"/>
            <person name="Kelkar Y.D."/>
            <person name="Chang C.H."/>
            <person name="Werren J.H."/>
        </authorList>
    </citation>
    <scope>NUCLEOTIDE SEQUENCE [LARGE SCALE GENOMIC DNA]</scope>
    <source>
        <strain evidence="2 3">Alberta</strain>
        <tissue evidence="2">Whole body</tissue>
    </source>
</reference>
<feature type="signal peptide" evidence="1">
    <location>
        <begin position="1"/>
        <end position="25"/>
    </location>
</feature>
<evidence type="ECO:0000313" key="3">
    <source>
        <dbReference type="Proteomes" id="UP000215335"/>
    </source>
</evidence>
<dbReference type="Gene3D" id="3.30.420.10">
    <property type="entry name" value="Ribonuclease H-like superfamily/Ribonuclease H"/>
    <property type="match status" value="1"/>
</dbReference>
<keyword evidence="3" id="KW-1185">Reference proteome</keyword>
<proteinExistence type="predicted"/>
<accession>A0A232FKU1</accession>
<feature type="chain" id="PRO_5013144685" evidence="1">
    <location>
        <begin position="26"/>
        <end position="171"/>
    </location>
</feature>
<dbReference type="PANTHER" id="PTHR46585">
    <property type="entry name" value="INTEGRASE CORE DOMAIN CONTAINING PROTEIN"/>
    <property type="match status" value="1"/>
</dbReference>
<evidence type="ECO:0000256" key="1">
    <source>
        <dbReference type="SAM" id="SignalP"/>
    </source>
</evidence>
<dbReference type="GO" id="GO:0003676">
    <property type="term" value="F:nucleic acid binding"/>
    <property type="evidence" value="ECO:0007669"/>
    <property type="project" value="InterPro"/>
</dbReference>
<evidence type="ECO:0000313" key="2">
    <source>
        <dbReference type="EMBL" id="OXU31203.1"/>
    </source>
</evidence>
<dbReference type="AlphaFoldDB" id="A0A232FKU1"/>
<organism evidence="2 3">
    <name type="scientific">Trichomalopsis sarcophagae</name>
    <dbReference type="NCBI Taxonomy" id="543379"/>
    <lineage>
        <taxon>Eukaryota</taxon>
        <taxon>Metazoa</taxon>
        <taxon>Ecdysozoa</taxon>
        <taxon>Arthropoda</taxon>
        <taxon>Hexapoda</taxon>
        <taxon>Insecta</taxon>
        <taxon>Pterygota</taxon>
        <taxon>Neoptera</taxon>
        <taxon>Endopterygota</taxon>
        <taxon>Hymenoptera</taxon>
        <taxon>Apocrita</taxon>
        <taxon>Proctotrupomorpha</taxon>
        <taxon>Chalcidoidea</taxon>
        <taxon>Pteromalidae</taxon>
        <taxon>Pteromalinae</taxon>
        <taxon>Trichomalopsis</taxon>
    </lineage>
</organism>
<dbReference type="PANTHER" id="PTHR46585:SF1">
    <property type="entry name" value="CHROMO DOMAIN-CONTAINING PROTEIN"/>
    <property type="match status" value="1"/>
</dbReference>
<dbReference type="SUPFAM" id="SSF53098">
    <property type="entry name" value="Ribonuclease H-like"/>
    <property type="match status" value="1"/>
</dbReference>
<protein>
    <submittedName>
        <fullName evidence="2">Uncharacterized protein</fullName>
    </submittedName>
</protein>
<dbReference type="Proteomes" id="UP000215335">
    <property type="component" value="Unassembled WGS sequence"/>
</dbReference>
<dbReference type="STRING" id="543379.A0A232FKU1"/>
<comment type="caution">
    <text evidence="2">The sequence shown here is derived from an EMBL/GenBank/DDBJ whole genome shotgun (WGS) entry which is preliminary data.</text>
</comment>